<evidence type="ECO:0000256" key="5">
    <source>
        <dbReference type="ARBA" id="ARBA00022833"/>
    </source>
</evidence>
<keyword evidence="4 9" id="KW-0863">Zinc-finger</keyword>
<dbReference type="GO" id="GO:0010468">
    <property type="term" value="P:regulation of gene expression"/>
    <property type="evidence" value="ECO:0007669"/>
    <property type="project" value="TreeGrafter"/>
</dbReference>
<evidence type="ECO:0000256" key="1">
    <source>
        <dbReference type="ARBA" id="ARBA00004123"/>
    </source>
</evidence>
<feature type="region of interest" description="Disordered" evidence="10">
    <location>
        <begin position="24"/>
        <end position="119"/>
    </location>
</feature>
<keyword evidence="3" id="KW-0677">Repeat</keyword>
<dbReference type="EMBL" id="JAAECE010000001">
    <property type="protein sequence ID" value="KAF1807295.1"/>
    <property type="molecule type" value="Genomic_DNA"/>
</dbReference>
<dbReference type="GO" id="GO:0008270">
    <property type="term" value="F:zinc ion binding"/>
    <property type="evidence" value="ECO:0007669"/>
    <property type="project" value="UniProtKB-KW"/>
</dbReference>
<protein>
    <recommendedName>
        <fullName evidence="11">C2H2-type domain-containing protein</fullName>
    </recommendedName>
</protein>
<dbReference type="Gene3D" id="3.30.160.60">
    <property type="entry name" value="Classic Zinc Finger"/>
    <property type="match status" value="2"/>
</dbReference>
<dbReference type="InterPro" id="IPR036236">
    <property type="entry name" value="Znf_C2H2_sf"/>
</dbReference>
<dbReference type="SMART" id="SM00355">
    <property type="entry name" value="ZnF_C2H2"/>
    <property type="match status" value="2"/>
</dbReference>
<keyword evidence="7" id="KW-0804">Transcription</keyword>
<organism evidence="12 13">
    <name type="scientific">Mucor circinelloides f. lusitanicus</name>
    <name type="common">Mucor racemosus var. lusitanicus</name>
    <dbReference type="NCBI Taxonomy" id="29924"/>
    <lineage>
        <taxon>Eukaryota</taxon>
        <taxon>Fungi</taxon>
        <taxon>Fungi incertae sedis</taxon>
        <taxon>Mucoromycota</taxon>
        <taxon>Mucoromycotina</taxon>
        <taxon>Mucoromycetes</taxon>
        <taxon>Mucorales</taxon>
        <taxon>Mucorineae</taxon>
        <taxon>Mucoraceae</taxon>
        <taxon>Mucor</taxon>
    </lineage>
</organism>
<comment type="subcellular location">
    <subcellularLocation>
        <location evidence="1">Nucleus</location>
    </subcellularLocation>
</comment>
<name>A0A8H4BRJ2_MUCCL</name>
<dbReference type="Proteomes" id="UP000469890">
    <property type="component" value="Unassembled WGS sequence"/>
</dbReference>
<evidence type="ECO:0000256" key="8">
    <source>
        <dbReference type="ARBA" id="ARBA00023242"/>
    </source>
</evidence>
<feature type="compositionally biased region" description="Low complexity" evidence="10">
    <location>
        <begin position="36"/>
        <end position="49"/>
    </location>
</feature>
<dbReference type="PROSITE" id="PS50157">
    <property type="entry name" value="ZINC_FINGER_C2H2_2"/>
    <property type="match status" value="2"/>
</dbReference>
<feature type="compositionally biased region" description="Low complexity" evidence="10">
    <location>
        <begin position="338"/>
        <end position="347"/>
    </location>
</feature>
<reference evidence="12 13" key="1">
    <citation type="submission" date="2019-09" db="EMBL/GenBank/DDBJ databases">
        <authorList>
            <consortium name="DOE Joint Genome Institute"/>
            <person name="Mondo S.J."/>
            <person name="Navarro-Mendoza M.I."/>
            <person name="Perez-Arques C."/>
            <person name="Panchal S."/>
            <person name="Nicolas F.E."/>
            <person name="Ganguly P."/>
            <person name="Pangilinan J."/>
            <person name="Grigoriev I."/>
            <person name="Heitman J."/>
            <person name="Sanya K."/>
            <person name="Garre V."/>
        </authorList>
    </citation>
    <scope>NUCLEOTIDE SEQUENCE [LARGE SCALE GENOMIC DNA]</scope>
    <source>
        <strain evidence="12 13">MU402</strain>
    </source>
</reference>
<dbReference type="FunFam" id="3.30.160.60:FF:000100">
    <property type="entry name" value="Zinc finger 45-like"/>
    <property type="match status" value="1"/>
</dbReference>
<feature type="compositionally biased region" description="Basic residues" evidence="10">
    <location>
        <begin position="163"/>
        <end position="175"/>
    </location>
</feature>
<feature type="domain" description="C2H2-type" evidence="11">
    <location>
        <begin position="278"/>
        <end position="305"/>
    </location>
</feature>
<comment type="caution">
    <text evidence="12">The sequence shown here is derived from an EMBL/GenBank/DDBJ whole genome shotgun (WGS) entry which is preliminary data.</text>
</comment>
<keyword evidence="2" id="KW-0479">Metal-binding</keyword>
<dbReference type="AlphaFoldDB" id="A0A8H4BRJ2"/>
<evidence type="ECO:0000256" key="10">
    <source>
        <dbReference type="SAM" id="MobiDB-lite"/>
    </source>
</evidence>
<feature type="compositionally biased region" description="Polar residues" evidence="10">
    <location>
        <begin position="24"/>
        <end position="35"/>
    </location>
</feature>
<evidence type="ECO:0000313" key="13">
    <source>
        <dbReference type="Proteomes" id="UP000469890"/>
    </source>
</evidence>
<dbReference type="GO" id="GO:0005634">
    <property type="term" value="C:nucleus"/>
    <property type="evidence" value="ECO:0007669"/>
    <property type="project" value="UniProtKB-SubCell"/>
</dbReference>
<proteinExistence type="predicted"/>
<keyword evidence="8" id="KW-0539">Nucleus</keyword>
<evidence type="ECO:0000256" key="9">
    <source>
        <dbReference type="PROSITE-ProRule" id="PRU00042"/>
    </source>
</evidence>
<dbReference type="FunFam" id="3.30.160.60:FF:000060">
    <property type="entry name" value="zinc finger protein 436"/>
    <property type="match status" value="1"/>
</dbReference>
<evidence type="ECO:0000256" key="6">
    <source>
        <dbReference type="ARBA" id="ARBA00023015"/>
    </source>
</evidence>
<evidence type="ECO:0000256" key="2">
    <source>
        <dbReference type="ARBA" id="ARBA00022723"/>
    </source>
</evidence>
<feature type="compositionally biased region" description="Low complexity" evidence="10">
    <location>
        <begin position="214"/>
        <end position="226"/>
    </location>
</feature>
<feature type="region of interest" description="Disordered" evidence="10">
    <location>
        <begin position="335"/>
        <end position="355"/>
    </location>
</feature>
<feature type="compositionally biased region" description="Basic residues" evidence="10">
    <location>
        <begin position="61"/>
        <end position="70"/>
    </location>
</feature>
<evidence type="ECO:0000259" key="11">
    <source>
        <dbReference type="PROSITE" id="PS50157"/>
    </source>
</evidence>
<evidence type="ECO:0000256" key="7">
    <source>
        <dbReference type="ARBA" id="ARBA00023163"/>
    </source>
</evidence>
<dbReference type="PANTHER" id="PTHR16515:SF49">
    <property type="entry name" value="GASTRULA ZINC FINGER PROTEIN XLCGF49.1-LIKE-RELATED"/>
    <property type="match status" value="1"/>
</dbReference>
<dbReference type="PROSITE" id="PS00028">
    <property type="entry name" value="ZINC_FINGER_C2H2_1"/>
    <property type="match status" value="2"/>
</dbReference>
<dbReference type="SUPFAM" id="SSF57667">
    <property type="entry name" value="beta-beta-alpha zinc fingers"/>
    <property type="match status" value="1"/>
</dbReference>
<evidence type="ECO:0000256" key="3">
    <source>
        <dbReference type="ARBA" id="ARBA00022737"/>
    </source>
</evidence>
<accession>A0A8H4BRJ2</accession>
<evidence type="ECO:0000256" key="4">
    <source>
        <dbReference type="ARBA" id="ARBA00022771"/>
    </source>
</evidence>
<dbReference type="PANTHER" id="PTHR16515">
    <property type="entry name" value="PR DOMAIN ZINC FINGER PROTEIN"/>
    <property type="match status" value="1"/>
</dbReference>
<evidence type="ECO:0000313" key="12">
    <source>
        <dbReference type="EMBL" id="KAF1807295.1"/>
    </source>
</evidence>
<feature type="domain" description="C2H2-type" evidence="11">
    <location>
        <begin position="306"/>
        <end position="335"/>
    </location>
</feature>
<dbReference type="Pfam" id="PF00096">
    <property type="entry name" value="zf-C2H2"/>
    <property type="match status" value="2"/>
</dbReference>
<feature type="compositionally biased region" description="Polar residues" evidence="10">
    <location>
        <begin position="234"/>
        <end position="256"/>
    </location>
</feature>
<sequence>MNNSTRIHLPPIHDMLYTLNSESSRNYQDTDTSRISPPSNSPTLSLSAPYPQVPDSEQSKNKVRGHHHQSYYHSPPQSQHSSDYYQKKSPSPYHQRDGTEDTNNTAPISPPPIDWQRRSADNYRNQNGYTSCSNTDQLSATNAILGNHRPSAVGAAATEPLQHHKSYHHVQRISHSRSYSDQFMQQNMRRSSASEKILVHSTSPVDPPLPPPLSSSSSRSPSLTSRPFHRRTASDVSSSNNRQRGSMSNSGHYDQQSLNRRHAHHFPPPNKIISANRYKCNECFKTFSRPSSLRIHILSHTGEKPHVCPQPDCGRRFSVQSNMRRHLKVHYCNDPSSQQQQQQQQHQNLQAFSSR</sequence>
<keyword evidence="5" id="KW-0862">Zinc</keyword>
<dbReference type="InterPro" id="IPR013087">
    <property type="entry name" value="Znf_C2H2_type"/>
</dbReference>
<gene>
    <name evidence="12" type="ORF">FB192DRAFT_1318031</name>
</gene>
<feature type="region of interest" description="Disordered" evidence="10">
    <location>
        <begin position="163"/>
        <end position="256"/>
    </location>
</feature>
<feature type="compositionally biased region" description="Polar residues" evidence="10">
    <location>
        <begin position="176"/>
        <end position="191"/>
    </location>
</feature>
<keyword evidence="6" id="KW-0805">Transcription regulation</keyword>
<dbReference type="InterPro" id="IPR050331">
    <property type="entry name" value="Zinc_finger"/>
</dbReference>
<feature type="compositionally biased region" description="Polar residues" evidence="10">
    <location>
        <begin position="71"/>
        <end position="84"/>
    </location>
</feature>